<gene>
    <name evidence="6" type="ORF">MF672_008130</name>
</gene>
<evidence type="ECO:0000313" key="6">
    <source>
        <dbReference type="EMBL" id="MCK2213754.1"/>
    </source>
</evidence>
<evidence type="ECO:0000256" key="3">
    <source>
        <dbReference type="ARBA" id="ARBA00022989"/>
    </source>
</evidence>
<evidence type="ECO:0000256" key="1">
    <source>
        <dbReference type="ARBA" id="ARBA00004141"/>
    </source>
</evidence>
<name>A0ABT0FN41_9ACTN</name>
<dbReference type="InterPro" id="IPR004710">
    <property type="entry name" value="Bilac:Na_transpt"/>
</dbReference>
<evidence type="ECO:0000313" key="7">
    <source>
        <dbReference type="Proteomes" id="UP001317259"/>
    </source>
</evidence>
<keyword evidence="4 5" id="KW-0472">Membrane</keyword>
<protein>
    <submittedName>
        <fullName evidence="6">Bile acid:sodium symporter</fullName>
    </submittedName>
</protein>
<proteinExistence type="predicted"/>
<dbReference type="PANTHER" id="PTHR10361:SF28">
    <property type="entry name" value="P3 PROTEIN-RELATED"/>
    <property type="match status" value="1"/>
</dbReference>
<dbReference type="PANTHER" id="PTHR10361">
    <property type="entry name" value="SODIUM-BILE ACID COTRANSPORTER"/>
    <property type="match status" value="1"/>
</dbReference>
<feature type="transmembrane region" description="Helical" evidence="5">
    <location>
        <begin position="79"/>
        <end position="100"/>
    </location>
</feature>
<sequence>MTARVMAFAQRWLLGLMLGCYALAGAFPGPGERLRALRLPWPAVPLTAPMLLLAVMLANAGLGVRVGDLRGVLRRPSGPVLGVAVNALLPVVLLPAVAVLLRPWPDAGEVEFLLVGLMLVLAMPIAGGAASWGQNAGGNVPMIVAMVVGSTLLSPVTVPLGLRLAGRLVGPSGTGGLDDTARLDGLAGAAGAGAFALASVVLPCLAGMAARALLGERRAARALPAVKAVNLAVILLLCYVNAAGALARALSRPDPDLFVLAFAVPGAVCGLSFLLGGWLSRWPRRDAPDRISLTFATGMNNTSAAAVLASAWFAHRPETLLPILSYSLLQKVMASVVTRPGVAGRSDTGPAPS</sequence>
<feature type="transmembrane region" description="Helical" evidence="5">
    <location>
        <begin position="231"/>
        <end position="251"/>
    </location>
</feature>
<comment type="caution">
    <text evidence="6">The sequence shown here is derived from an EMBL/GenBank/DDBJ whole genome shotgun (WGS) entry which is preliminary data.</text>
</comment>
<reference evidence="6 7" key="1">
    <citation type="submission" date="2022-04" db="EMBL/GenBank/DDBJ databases">
        <title>Genome draft of Actinomadura sp. ATCC 31491.</title>
        <authorList>
            <person name="Shi X."/>
            <person name="Du Y."/>
        </authorList>
    </citation>
    <scope>NUCLEOTIDE SEQUENCE [LARGE SCALE GENOMIC DNA]</scope>
    <source>
        <strain evidence="6 7">ATCC 31491</strain>
    </source>
</reference>
<dbReference type="RefSeq" id="WP_242371779.1">
    <property type="nucleotide sequence ID" value="NZ_JAKRKC020000001.1"/>
</dbReference>
<dbReference type="Pfam" id="PF01758">
    <property type="entry name" value="SBF"/>
    <property type="match status" value="1"/>
</dbReference>
<evidence type="ECO:0000256" key="4">
    <source>
        <dbReference type="ARBA" id="ARBA00023136"/>
    </source>
</evidence>
<keyword evidence="2 5" id="KW-0812">Transmembrane</keyword>
<organism evidence="6 7">
    <name type="scientific">Actinomadura luzonensis</name>
    <dbReference type="NCBI Taxonomy" id="2805427"/>
    <lineage>
        <taxon>Bacteria</taxon>
        <taxon>Bacillati</taxon>
        <taxon>Actinomycetota</taxon>
        <taxon>Actinomycetes</taxon>
        <taxon>Streptosporangiales</taxon>
        <taxon>Thermomonosporaceae</taxon>
        <taxon>Actinomadura</taxon>
    </lineage>
</organism>
<dbReference type="EMBL" id="JAKRKC020000001">
    <property type="protein sequence ID" value="MCK2213754.1"/>
    <property type="molecule type" value="Genomic_DNA"/>
</dbReference>
<dbReference type="Proteomes" id="UP001317259">
    <property type="component" value="Unassembled WGS sequence"/>
</dbReference>
<keyword evidence="7" id="KW-1185">Reference proteome</keyword>
<feature type="transmembrane region" description="Helical" evidence="5">
    <location>
        <begin position="257"/>
        <end position="279"/>
    </location>
</feature>
<evidence type="ECO:0000256" key="2">
    <source>
        <dbReference type="ARBA" id="ARBA00022692"/>
    </source>
</evidence>
<comment type="subcellular location">
    <subcellularLocation>
        <location evidence="1">Membrane</location>
        <topology evidence="1">Multi-pass membrane protein</topology>
    </subcellularLocation>
</comment>
<feature type="transmembrane region" description="Helical" evidence="5">
    <location>
        <begin position="186"/>
        <end position="210"/>
    </location>
</feature>
<feature type="transmembrane region" description="Helical" evidence="5">
    <location>
        <begin position="48"/>
        <end position="67"/>
    </location>
</feature>
<feature type="transmembrane region" description="Helical" evidence="5">
    <location>
        <begin position="144"/>
        <end position="166"/>
    </location>
</feature>
<feature type="transmembrane region" description="Helical" evidence="5">
    <location>
        <begin position="112"/>
        <end position="132"/>
    </location>
</feature>
<accession>A0ABT0FN41</accession>
<dbReference type="InterPro" id="IPR038770">
    <property type="entry name" value="Na+/solute_symporter_sf"/>
</dbReference>
<dbReference type="InterPro" id="IPR002657">
    <property type="entry name" value="BilAc:Na_symport/Acr3"/>
</dbReference>
<dbReference type="Gene3D" id="1.20.1530.20">
    <property type="match status" value="1"/>
</dbReference>
<keyword evidence="3 5" id="KW-1133">Transmembrane helix</keyword>
<evidence type="ECO:0000256" key="5">
    <source>
        <dbReference type="SAM" id="Phobius"/>
    </source>
</evidence>
<feature type="transmembrane region" description="Helical" evidence="5">
    <location>
        <begin position="291"/>
        <end position="314"/>
    </location>
</feature>